<dbReference type="Pfam" id="PF11563">
    <property type="entry name" value="Protoglobin"/>
    <property type="match status" value="1"/>
</dbReference>
<feature type="compositionally biased region" description="Low complexity" evidence="1">
    <location>
        <begin position="265"/>
        <end position="283"/>
    </location>
</feature>
<dbReference type="OrthoDB" id="10027058at2759"/>
<dbReference type="GO" id="GO:0019825">
    <property type="term" value="F:oxygen binding"/>
    <property type="evidence" value="ECO:0007669"/>
    <property type="project" value="InterPro"/>
</dbReference>
<dbReference type="PANTHER" id="PTHR42071:SF1">
    <property type="entry name" value="GLOBIN-SENSOR DOMAIN-CONTAINING PROTEIN"/>
    <property type="match status" value="1"/>
</dbReference>
<evidence type="ECO:0000256" key="1">
    <source>
        <dbReference type="SAM" id="MobiDB-lite"/>
    </source>
</evidence>
<dbReference type="OMA" id="IARCHIR"/>
<protein>
    <recommendedName>
        <fullName evidence="2">Globin-sensor domain-containing protein</fullName>
    </recommendedName>
</protein>
<name>A1C4D9_ASPCL</name>
<dbReference type="GeneID" id="4708982"/>
<evidence type="ECO:0000313" key="3">
    <source>
        <dbReference type="EMBL" id="EAW15279.1"/>
    </source>
</evidence>
<reference evidence="3 4" key="1">
    <citation type="journal article" date="2008" name="PLoS Genet.">
        <title>Genomic islands in the pathogenic filamentous fungus Aspergillus fumigatus.</title>
        <authorList>
            <person name="Fedorova N.D."/>
            <person name="Khaldi N."/>
            <person name="Joardar V.S."/>
            <person name="Maiti R."/>
            <person name="Amedeo P."/>
            <person name="Anderson M.J."/>
            <person name="Crabtree J."/>
            <person name="Silva J.C."/>
            <person name="Badger J.H."/>
            <person name="Albarraq A."/>
            <person name="Angiuoli S."/>
            <person name="Bussey H."/>
            <person name="Bowyer P."/>
            <person name="Cotty P.J."/>
            <person name="Dyer P.S."/>
            <person name="Egan A."/>
            <person name="Galens K."/>
            <person name="Fraser-Liggett C.M."/>
            <person name="Haas B.J."/>
            <person name="Inman J.M."/>
            <person name="Kent R."/>
            <person name="Lemieux S."/>
            <person name="Malavazi I."/>
            <person name="Orvis J."/>
            <person name="Roemer T."/>
            <person name="Ronning C.M."/>
            <person name="Sundaram J.P."/>
            <person name="Sutton G."/>
            <person name="Turner G."/>
            <person name="Venter J.C."/>
            <person name="White O.R."/>
            <person name="Whitty B.R."/>
            <person name="Youngman P."/>
            <person name="Wolfe K.H."/>
            <person name="Goldman G.H."/>
            <person name="Wortman J.R."/>
            <person name="Jiang B."/>
            <person name="Denning D.W."/>
            <person name="Nierman W.C."/>
        </authorList>
    </citation>
    <scope>NUCLEOTIDE SEQUENCE [LARGE SCALE GENOMIC DNA]</scope>
    <source>
        <strain evidence="4">ATCC 1007 / CBS 513.65 / DSM 816 / NCTC 3887 / NRRL 1</strain>
    </source>
</reference>
<feature type="domain" description="Globin-sensor" evidence="2">
    <location>
        <begin position="24"/>
        <end position="201"/>
    </location>
</feature>
<dbReference type="EMBL" id="DS026990">
    <property type="protein sequence ID" value="EAW15279.1"/>
    <property type="molecule type" value="Genomic_DNA"/>
</dbReference>
<dbReference type="AlphaFoldDB" id="A1C4D9"/>
<organism evidence="3 4">
    <name type="scientific">Aspergillus clavatus (strain ATCC 1007 / CBS 513.65 / DSM 816 / NCTC 3887 / NRRL 1 / QM 1276 / 107)</name>
    <dbReference type="NCBI Taxonomy" id="344612"/>
    <lineage>
        <taxon>Eukaryota</taxon>
        <taxon>Fungi</taxon>
        <taxon>Dikarya</taxon>
        <taxon>Ascomycota</taxon>
        <taxon>Pezizomycotina</taxon>
        <taxon>Eurotiomycetes</taxon>
        <taxon>Eurotiomycetidae</taxon>
        <taxon>Eurotiales</taxon>
        <taxon>Aspergillaceae</taxon>
        <taxon>Aspergillus</taxon>
        <taxon>Aspergillus subgen. Fumigati</taxon>
    </lineage>
</organism>
<dbReference type="VEuPathDB" id="FungiDB:ACLA_059450"/>
<dbReference type="PANTHER" id="PTHR42071">
    <property type="entry name" value="PROTOGLOBIN DOMAIN-CONTAINING PROTEIN"/>
    <property type="match status" value="1"/>
</dbReference>
<evidence type="ECO:0000259" key="2">
    <source>
        <dbReference type="Pfam" id="PF11563"/>
    </source>
</evidence>
<gene>
    <name evidence="3" type="ORF">ACLA_059450</name>
</gene>
<dbReference type="InterPro" id="IPR044398">
    <property type="entry name" value="Globin-sensor_dom"/>
</dbReference>
<dbReference type="Proteomes" id="UP000006701">
    <property type="component" value="Unassembled WGS sequence"/>
</dbReference>
<evidence type="ECO:0000313" key="4">
    <source>
        <dbReference type="Proteomes" id="UP000006701"/>
    </source>
</evidence>
<feature type="compositionally biased region" description="Polar residues" evidence="1">
    <location>
        <begin position="229"/>
        <end position="248"/>
    </location>
</feature>
<dbReference type="RefSeq" id="XP_001276705.1">
    <property type="nucleotide sequence ID" value="XM_001276704.1"/>
</dbReference>
<accession>A1C4D9</accession>
<feature type="region of interest" description="Disordered" evidence="1">
    <location>
        <begin position="228"/>
        <end position="285"/>
    </location>
</feature>
<dbReference type="eggNOG" id="ENOG502S0AP">
    <property type="taxonomic scope" value="Eukaryota"/>
</dbReference>
<dbReference type="KEGG" id="act:ACLA_059450"/>
<keyword evidence="4" id="KW-1185">Reference proteome</keyword>
<sequence length="329" mass="37452">MPFSDHIPNIQHARRKDLYTSFPKRMAYIQAFINFTRDDITTFNKGARYLKAAIPGLTHRLYEKMLEFDITARALRTRSTSSEVQVDDYFTIDSPHVQRRKIFWKWYLTRFFSDPSQIEYWQYLEKVGTMHTGKILLHPLTIEYIHMNACLGYLKELLLETIFLHEEMTVAFKFALVRSLSKILCIQNDLIARCHIRDGEEYLEEFSNGEEIPKPEPAVSEREEVASAVSDQKSVSHLSIRSSNNSRPASADDTPASPMSFGRVSSTTTTTASSDTASISSSSRVPLKNPGVIPVFVSPFKAEHSQTYETKIWSSGKGGKSKGLGYRTQ</sequence>
<proteinExistence type="predicted"/>
<dbReference type="HOGENOM" id="CLU_063074_0_0_1"/>
<dbReference type="Gene3D" id="1.10.490.10">
    <property type="entry name" value="Globins"/>
    <property type="match status" value="1"/>
</dbReference>
<dbReference type="GO" id="GO:0020037">
    <property type="term" value="F:heme binding"/>
    <property type="evidence" value="ECO:0007669"/>
    <property type="project" value="InterPro"/>
</dbReference>
<dbReference type="InterPro" id="IPR012292">
    <property type="entry name" value="Globin/Proto"/>
</dbReference>